<reference evidence="1 2" key="1">
    <citation type="submission" date="2021-01" db="EMBL/GenBank/DDBJ databases">
        <title>Complete genome sequence of Pantoea eucrina OB49, a heavy metal tolerant bacterium with PGPR potential isolated from wheat in Algeria.</title>
        <authorList>
            <person name="Lekired A."/>
            <person name="Ouzari I.H."/>
        </authorList>
    </citation>
    <scope>NUCLEOTIDE SEQUENCE [LARGE SCALE GENOMIC DNA]</scope>
    <source>
        <strain evidence="1 2">OB49</strain>
    </source>
</reference>
<sequence>MKNSTYNPYVTERIHRFDNTLCGVCYSAPFMHCEQDADTLLNGHNIIALHNQLPDTPELIIIPLAGNSLMEFLRAPENYPMLQAAHVRLAIDYAGLLQGGAPLLAVAHHFSFWLCDLAPPGTEWKKIVAFPFSGVVLSEDFFNDNYLKFSFPFLSESLREREADVILRTAQLTLNSEHYQRLQLSGWQQQRTPGTLF</sequence>
<organism evidence="1 2">
    <name type="scientific">Pantoea eucrina</name>
    <dbReference type="NCBI Taxonomy" id="472693"/>
    <lineage>
        <taxon>Bacteria</taxon>
        <taxon>Pseudomonadati</taxon>
        <taxon>Pseudomonadota</taxon>
        <taxon>Gammaproteobacteria</taxon>
        <taxon>Enterobacterales</taxon>
        <taxon>Erwiniaceae</taxon>
        <taxon>Pantoea</taxon>
    </lineage>
</organism>
<protein>
    <submittedName>
        <fullName evidence="1">Uncharacterized protein</fullName>
    </submittedName>
</protein>
<dbReference type="Proteomes" id="UP000809137">
    <property type="component" value="Unassembled WGS sequence"/>
</dbReference>
<dbReference type="EMBL" id="JAFCXS010000004">
    <property type="protein sequence ID" value="MBM0747360.1"/>
    <property type="molecule type" value="Genomic_DNA"/>
</dbReference>
<accession>A0ABS1Z4Q2</accession>
<name>A0ABS1Z4Q2_9GAMM</name>
<evidence type="ECO:0000313" key="2">
    <source>
        <dbReference type="Proteomes" id="UP000809137"/>
    </source>
</evidence>
<evidence type="ECO:0000313" key="1">
    <source>
        <dbReference type="EMBL" id="MBM0747360.1"/>
    </source>
</evidence>
<keyword evidence="2" id="KW-1185">Reference proteome</keyword>
<proteinExistence type="predicted"/>
<dbReference type="RefSeq" id="WP_203025529.1">
    <property type="nucleotide sequence ID" value="NZ_JAFCXS010000004.1"/>
</dbReference>
<gene>
    <name evidence="1" type="ORF">JJB79_08035</name>
</gene>
<comment type="caution">
    <text evidence="1">The sequence shown here is derived from an EMBL/GenBank/DDBJ whole genome shotgun (WGS) entry which is preliminary data.</text>
</comment>